<gene>
    <name evidence="3" type="ORF">SAMN04489812_2772</name>
</gene>
<dbReference type="InterPro" id="IPR047057">
    <property type="entry name" value="MerR_fam"/>
</dbReference>
<dbReference type="OrthoDB" id="9802944at2"/>
<dbReference type="SUPFAM" id="SSF46955">
    <property type="entry name" value="Putative DNA-binding domain"/>
    <property type="match status" value="2"/>
</dbReference>
<dbReference type="SMART" id="SM00422">
    <property type="entry name" value="HTH_MERR"/>
    <property type="match status" value="2"/>
</dbReference>
<dbReference type="CDD" id="cd00592">
    <property type="entry name" value="HTH_MerR-like"/>
    <property type="match status" value="1"/>
</dbReference>
<dbReference type="InterPro" id="IPR009061">
    <property type="entry name" value="DNA-bd_dom_put_sf"/>
</dbReference>
<dbReference type="PROSITE" id="PS50937">
    <property type="entry name" value="HTH_MERR_2"/>
    <property type="match status" value="2"/>
</dbReference>
<dbReference type="InterPro" id="IPR000551">
    <property type="entry name" value="MerR-type_HTH_dom"/>
</dbReference>
<keyword evidence="1 3" id="KW-0238">DNA-binding</keyword>
<dbReference type="Gene3D" id="1.10.1660.10">
    <property type="match status" value="2"/>
</dbReference>
<evidence type="ECO:0000256" key="1">
    <source>
        <dbReference type="ARBA" id="ARBA00023125"/>
    </source>
</evidence>
<evidence type="ECO:0000313" key="4">
    <source>
        <dbReference type="Proteomes" id="UP000199103"/>
    </source>
</evidence>
<organism evidence="3 4">
    <name type="scientific">Microlunatus soli</name>
    <dbReference type="NCBI Taxonomy" id="630515"/>
    <lineage>
        <taxon>Bacteria</taxon>
        <taxon>Bacillati</taxon>
        <taxon>Actinomycetota</taxon>
        <taxon>Actinomycetes</taxon>
        <taxon>Propionibacteriales</taxon>
        <taxon>Propionibacteriaceae</taxon>
        <taxon>Microlunatus</taxon>
    </lineage>
</organism>
<dbReference type="PROSITE" id="PS00552">
    <property type="entry name" value="HTH_MERR_1"/>
    <property type="match status" value="1"/>
</dbReference>
<accession>A0A1H1UFU5</accession>
<sequence length="244" mass="26645">MAENLAVAPEDPTATLRPIDLARGADISPSSVRMYEAEGFIPPAVRTATGHRRYTPSQLRRLLVARTLRTGYGWSDARVVMRAVNAGDIDGALAVTNRRHADLHREAERLGRAIDAIDDAQLEQRSTGDTIRPLSIGAAAARLGVTPATLRHWESVGVIDPPRAANGRRHYRPTDLGQLELVQVLRSADYSFAAIAELLAGLKTDDPAQARRALATRQSQLRHQSREAARATHELYGLIAELQS</sequence>
<dbReference type="PANTHER" id="PTHR30204">
    <property type="entry name" value="REDOX-CYCLING DRUG-SENSING TRANSCRIPTIONAL ACTIVATOR SOXR"/>
    <property type="match status" value="1"/>
</dbReference>
<dbReference type="GO" id="GO:0003700">
    <property type="term" value="F:DNA-binding transcription factor activity"/>
    <property type="evidence" value="ECO:0007669"/>
    <property type="project" value="InterPro"/>
</dbReference>
<name>A0A1H1UFU5_9ACTN</name>
<evidence type="ECO:0000259" key="2">
    <source>
        <dbReference type="PROSITE" id="PS50937"/>
    </source>
</evidence>
<dbReference type="Proteomes" id="UP000199103">
    <property type="component" value="Chromosome I"/>
</dbReference>
<dbReference type="AlphaFoldDB" id="A0A1H1UFU5"/>
<dbReference type="PANTHER" id="PTHR30204:SF97">
    <property type="entry name" value="MERR FAMILY REGULATORY PROTEIN"/>
    <property type="match status" value="1"/>
</dbReference>
<keyword evidence="4" id="KW-1185">Reference proteome</keyword>
<proteinExistence type="predicted"/>
<evidence type="ECO:0000313" key="3">
    <source>
        <dbReference type="EMBL" id="SDS71382.1"/>
    </source>
</evidence>
<dbReference type="GO" id="GO:0003677">
    <property type="term" value="F:DNA binding"/>
    <property type="evidence" value="ECO:0007669"/>
    <property type="project" value="UniProtKB-KW"/>
</dbReference>
<protein>
    <submittedName>
        <fullName evidence="3">DNA-binding transcriptional regulator, MerR family</fullName>
    </submittedName>
</protein>
<dbReference type="STRING" id="630515.SAMN04489812_2772"/>
<feature type="domain" description="HTH merR-type" evidence="2">
    <location>
        <begin position="133"/>
        <end position="201"/>
    </location>
</feature>
<reference evidence="3 4" key="1">
    <citation type="submission" date="2016-10" db="EMBL/GenBank/DDBJ databases">
        <authorList>
            <person name="de Groot N.N."/>
        </authorList>
    </citation>
    <scope>NUCLEOTIDE SEQUENCE [LARGE SCALE GENOMIC DNA]</scope>
    <source>
        <strain evidence="3 4">DSM 21800</strain>
    </source>
</reference>
<dbReference type="Pfam" id="PF13411">
    <property type="entry name" value="MerR_1"/>
    <property type="match status" value="2"/>
</dbReference>
<dbReference type="EMBL" id="LT629772">
    <property type="protein sequence ID" value="SDS71382.1"/>
    <property type="molecule type" value="Genomic_DNA"/>
</dbReference>
<feature type="domain" description="HTH merR-type" evidence="2">
    <location>
        <begin position="21"/>
        <end position="69"/>
    </location>
</feature>